<proteinExistence type="predicted"/>
<feature type="compositionally biased region" description="Low complexity" evidence="1">
    <location>
        <begin position="421"/>
        <end position="432"/>
    </location>
</feature>
<dbReference type="SUPFAM" id="SSF88874">
    <property type="entry name" value="Receptor-binding domain of short tail fibre protein gp12"/>
    <property type="match status" value="1"/>
</dbReference>
<accession>A0AAP9WDU6</accession>
<evidence type="ECO:0000313" key="3">
    <source>
        <dbReference type="Proteomes" id="UP000663124"/>
    </source>
</evidence>
<evidence type="ECO:0000256" key="1">
    <source>
        <dbReference type="SAM" id="MobiDB-lite"/>
    </source>
</evidence>
<dbReference type="Proteomes" id="UP000663124">
    <property type="component" value="Chromosome 1"/>
</dbReference>
<dbReference type="RefSeq" id="WP_192505362.1">
    <property type="nucleotide sequence ID" value="NZ_CP043884.1"/>
</dbReference>
<dbReference type="EMBL" id="CP043884">
    <property type="protein sequence ID" value="QOI43466.1"/>
    <property type="molecule type" value="Genomic_DNA"/>
</dbReference>
<protein>
    <submittedName>
        <fullName evidence="2">Uncharacterized protein</fullName>
    </submittedName>
</protein>
<organism evidence="2 3">
    <name type="scientific">Leptospira interrogans serovar Canicola</name>
    <dbReference type="NCBI Taxonomy" id="211880"/>
    <lineage>
        <taxon>Bacteria</taxon>
        <taxon>Pseudomonadati</taxon>
        <taxon>Spirochaetota</taxon>
        <taxon>Spirochaetia</taxon>
        <taxon>Leptospirales</taxon>
        <taxon>Leptospiraceae</taxon>
        <taxon>Leptospira</taxon>
    </lineage>
</organism>
<evidence type="ECO:0000313" key="2">
    <source>
        <dbReference type="EMBL" id="QOI43466.1"/>
    </source>
</evidence>
<feature type="region of interest" description="Disordered" evidence="1">
    <location>
        <begin position="413"/>
        <end position="432"/>
    </location>
</feature>
<reference evidence="2" key="1">
    <citation type="submission" date="2019-09" db="EMBL/GenBank/DDBJ databases">
        <title>Comparative Genomics of Leptospira interrogans Reveals Genome Plasticity - A Common Adaptive Strategy for Survival in Various Hosts.</title>
        <authorList>
            <person name="Ramli S.R."/>
            <person name="Bunk B."/>
            <person name="Goris M."/>
            <person name="Bhuju S."/>
            <person name="Jarek M."/>
            <person name="Sproer C."/>
            <person name="Mustakim S."/>
            <person name="Strommenger B."/>
            <person name="Pessler F."/>
        </authorList>
    </citation>
    <scope>NUCLEOTIDE SEQUENCE</scope>
    <source>
        <strain evidence="2">782</strain>
    </source>
</reference>
<gene>
    <name evidence="2" type="ORF">Lepto782_15190</name>
</gene>
<sequence>MSNLRGLNFPVNGKPVFQGDFETEHNRMEDEIIERFSDLVTGEVLSGGDLTPGASPNTINLTEIVAYDSKGRRIHVAAQNNLLVTRQNLDSFVVLRHKFQIETSSYLDSSGYANTYRQNSFEILFKETTDPEDVVLYKIRSLNGAISILNDLRSLCRIKPGNIRDSSVTNSKLDADIKVGSLSALVSRFNSSMRSSISSALNALESWISAEEATRQNDILGLTNLIVPLGGIVEDSLNILSSSYFKDANAQVISRVTFSALWNLVRRNVTGIVAATDRISCTNHGCIEGQLVKFSFTGGGITALTNYYVRNPTTNDFQISSTSTGSILDLTSSQTGEMIINIEYGFGDGSTTYNIPDRRGIFARGAGVHGSRAKAAGGNYDGGAVGYAGQDQLFKHVHELWLNSNNNTVGGTTAYSSGAGPNTPSSASANGASPGYPIRSVIADGSNGTPRAGDENTPAYIAVKYKVRVA</sequence>
<name>A0AAP9WDU6_LEPIR</name>
<dbReference type="AlphaFoldDB" id="A0AAP9WDU6"/>